<sequence length="186" mass="22397">MENILNIYHAILEILHKVKETFYIWFPDNKRKQIWRGHRFEKYIVDLFDFNNSEFSLIDWTSDIDFVEFNVTVERNLDPDLLIKHNKSNKLFAIECKFRSWITVDNGKEGVEWARQDQINRYLKYGKDNNINVYVALGIGDYPAFPRELYLIPIENAKYPNLYLYSIKDFKRKEKELIKFVNGSLK</sequence>
<dbReference type="RefSeq" id="WP_002974335.1">
    <property type="nucleotide sequence ID" value="NZ_AOGW02000010.1"/>
</dbReference>
<dbReference type="EMBL" id="AOGW02000010">
    <property type="protein sequence ID" value="EMY61654.1"/>
    <property type="molecule type" value="Genomic_DNA"/>
</dbReference>
<keyword evidence="2" id="KW-1185">Reference proteome</keyword>
<comment type="caution">
    <text evidence="1">The sequence shown here is derived from an EMBL/GenBank/DDBJ whole genome shotgun (WGS) entry which is preliminary data.</text>
</comment>
<dbReference type="Proteomes" id="UP000012371">
    <property type="component" value="Unassembled WGS sequence"/>
</dbReference>
<dbReference type="OrthoDB" id="1059559at2"/>
<evidence type="ECO:0000313" key="2">
    <source>
        <dbReference type="Proteomes" id="UP000012371"/>
    </source>
</evidence>
<proteinExistence type="predicted"/>
<dbReference type="STRING" id="1257025.LEP1GSC203_1093"/>
<gene>
    <name evidence="1" type="ORF">LEP1GSC203_1093</name>
</gene>
<reference evidence="1" key="1">
    <citation type="submission" date="2013-03" db="EMBL/GenBank/DDBJ databases">
        <authorList>
            <person name="Harkins D.M."/>
            <person name="Durkin A.S."/>
            <person name="Brinkac L.M."/>
            <person name="Haft D.H."/>
            <person name="Selengut J.D."/>
            <person name="Sanka R."/>
            <person name="DePew J."/>
            <person name="Purushe J."/>
            <person name="Hartskeerl R.A."/>
            <person name="Ahmed A."/>
            <person name="van der Linden H."/>
            <person name="Goris M.G.A."/>
            <person name="Vinetz J.M."/>
            <person name="Sutton G.G."/>
            <person name="Nierman W.C."/>
            <person name="Fouts D.E."/>
        </authorList>
    </citation>
    <scope>NUCLEOTIDE SEQUENCE [LARGE SCALE GENOMIC DNA]</scope>
    <source>
        <strain evidence="1">LT 11-33</strain>
    </source>
</reference>
<organism evidence="1 2">
    <name type="scientific">Leptospira terpstrae serovar Hualin str. LT 11-33 = ATCC 700639</name>
    <dbReference type="NCBI Taxonomy" id="1257025"/>
    <lineage>
        <taxon>Bacteria</taxon>
        <taxon>Pseudomonadati</taxon>
        <taxon>Spirochaetota</taxon>
        <taxon>Spirochaetia</taxon>
        <taxon>Leptospirales</taxon>
        <taxon>Leptospiraceae</taxon>
        <taxon>Leptospira</taxon>
    </lineage>
</organism>
<evidence type="ECO:0000313" key="1">
    <source>
        <dbReference type="EMBL" id="EMY61654.1"/>
    </source>
</evidence>
<protein>
    <submittedName>
        <fullName evidence="1">Uncharacterized protein</fullName>
    </submittedName>
</protein>
<name>N1VPI6_9LEPT</name>
<accession>N1VPI6</accession>
<dbReference type="AlphaFoldDB" id="N1VPI6"/>